<keyword evidence="7" id="KW-0406">Ion transport</keyword>
<accession>A0ABQ9BKP6</accession>
<dbReference type="Proteomes" id="UP001141253">
    <property type="component" value="Chromosome 9"/>
</dbReference>
<dbReference type="EMBL" id="JAPFFI010000008">
    <property type="protein sequence ID" value="KAJ6385288.1"/>
    <property type="molecule type" value="Genomic_DNA"/>
</dbReference>
<evidence type="ECO:0008006" key="15">
    <source>
        <dbReference type="Google" id="ProtNLM"/>
    </source>
</evidence>
<evidence type="ECO:0000259" key="12">
    <source>
        <dbReference type="Pfam" id="PF23259"/>
    </source>
</evidence>
<feature type="transmembrane region" description="Helical" evidence="10">
    <location>
        <begin position="116"/>
        <end position="137"/>
    </location>
</feature>
<feature type="transmembrane region" description="Helical" evidence="10">
    <location>
        <begin position="361"/>
        <end position="381"/>
    </location>
</feature>
<dbReference type="PANTHER" id="PTHR32468:SF145">
    <property type="entry name" value="CATION_H(+) ANTIPORTER 28"/>
    <property type="match status" value="1"/>
</dbReference>
<feature type="domain" description="Cation/H(+) antiporter C-terminal" evidence="12">
    <location>
        <begin position="564"/>
        <end position="714"/>
    </location>
</feature>
<gene>
    <name evidence="13" type="ORF">OIU77_028470</name>
</gene>
<evidence type="ECO:0000256" key="5">
    <source>
        <dbReference type="ARBA" id="ARBA00022958"/>
    </source>
</evidence>
<keyword evidence="6 10" id="KW-1133">Transmembrane helix</keyword>
<dbReference type="InterPro" id="IPR050794">
    <property type="entry name" value="CPA2_transporter"/>
</dbReference>
<feature type="transmembrane region" description="Helical" evidence="10">
    <location>
        <begin position="143"/>
        <end position="166"/>
    </location>
</feature>
<sequence length="729" mass="80081">MESVQAVNGSAPPCPDFISYTVKNAAGKVISIGLAFVFSNLSHQLLKPLSQPRIASDIAVGLVLGNISVIRRAFDEQFINILNSIAEFGMICYMFVLGMEMDPYVIFKSPSRNAMVAYAGMVPTIILVCSITPFLNYYQNPSIGFTLCLSTTLAGSSSHILTRLITSLKIGKSDIGKLVIAAGMHSDMISVILFSIGYLFFPTAVLVNDIAAHVRMTLTMAAALLLQIIFTATVSPIFMNWVNNENPEGKPMKGSHLVLAVAYMAFVCSGAPIYGYSSILSAFVAGIFLPSEGRVSKWAVGKINYLLPTIFYPVFFFWMGFHADFRRFEAGRWGTWGRFLVLVLITILWQSFHRRESAELGLLLTAKGHFHVFLAVIGTLLDITSTSTSISIIIVIFLSVLPTPLVVSEIIKRARKRAPTQRMALEWLDPSNELRILLCVQGVHNVLSTINFMEISQGASDPGILVYLTDMVELTDHIASTLVQEGMDTVTVMDKDVTEMRDQISTAVQAYVEENGNEDLMISLIILPFHKNRHANGTLDGGNPGFRYVNRKVLRNAPCSVGDSCGPREALAYAGRVSRHPGVKLTVIRFLLDSDSVTASRRAGNYRINAAEQEEEMKLDDESFAQFYERHIAGGHVSYSEKHVVNSAETYTTLRSLEGQYGLIIVGRGGRVNSILTIGMNDWQQCPELGPIGDVLSGSDSSHTTSVLIIQQHSLKGELDGVDDEFSIM</sequence>
<keyword evidence="2" id="KW-0813">Transport</keyword>
<dbReference type="InterPro" id="IPR006153">
    <property type="entry name" value="Cation/H_exchanger_TM"/>
</dbReference>
<evidence type="ECO:0000256" key="7">
    <source>
        <dbReference type="ARBA" id="ARBA00023065"/>
    </source>
</evidence>
<organism evidence="13 14">
    <name type="scientific">Salix suchowensis</name>
    <dbReference type="NCBI Taxonomy" id="1278906"/>
    <lineage>
        <taxon>Eukaryota</taxon>
        <taxon>Viridiplantae</taxon>
        <taxon>Streptophyta</taxon>
        <taxon>Embryophyta</taxon>
        <taxon>Tracheophyta</taxon>
        <taxon>Spermatophyta</taxon>
        <taxon>Magnoliopsida</taxon>
        <taxon>eudicotyledons</taxon>
        <taxon>Gunneridae</taxon>
        <taxon>Pentapetalae</taxon>
        <taxon>rosids</taxon>
        <taxon>fabids</taxon>
        <taxon>Malpighiales</taxon>
        <taxon>Salicaceae</taxon>
        <taxon>Saliceae</taxon>
        <taxon>Salix</taxon>
    </lineage>
</organism>
<protein>
    <recommendedName>
        <fullName evidence="15">Cation/H+ exchanger domain-containing protein</fullName>
    </recommendedName>
</protein>
<dbReference type="Pfam" id="PF23259">
    <property type="entry name" value="CHX17_C"/>
    <property type="match status" value="1"/>
</dbReference>
<comment type="similarity">
    <text evidence="9">Belongs to the monovalent cation:proton antiporter 2 (CPA2) transporter (TC 2.A.37) family. CHX (TC 2.A.37.4) subfamily.</text>
</comment>
<evidence type="ECO:0000256" key="3">
    <source>
        <dbReference type="ARBA" id="ARBA00022538"/>
    </source>
</evidence>
<feature type="transmembrane region" description="Helical" evidence="10">
    <location>
        <begin position="303"/>
        <end position="321"/>
    </location>
</feature>
<evidence type="ECO:0000256" key="6">
    <source>
        <dbReference type="ARBA" id="ARBA00022989"/>
    </source>
</evidence>
<dbReference type="InterPro" id="IPR038770">
    <property type="entry name" value="Na+/solute_symporter_sf"/>
</dbReference>
<name>A0ABQ9BKP6_9ROSI</name>
<comment type="caution">
    <text evidence="13">The sequence shown here is derived from an EMBL/GenBank/DDBJ whole genome shotgun (WGS) entry which is preliminary data.</text>
</comment>
<evidence type="ECO:0000256" key="4">
    <source>
        <dbReference type="ARBA" id="ARBA00022692"/>
    </source>
</evidence>
<proteinExistence type="inferred from homology"/>
<reference evidence="13" key="1">
    <citation type="submission" date="2022-10" db="EMBL/GenBank/DDBJ databases">
        <authorList>
            <person name="Hyden B.L."/>
            <person name="Feng K."/>
            <person name="Yates T."/>
            <person name="Jawdy S."/>
            <person name="Smart L.B."/>
            <person name="Muchero W."/>
        </authorList>
    </citation>
    <scope>NUCLEOTIDE SEQUENCE</scope>
    <source>
        <tissue evidence="13">Shoot tip</tissue>
    </source>
</reference>
<feature type="transmembrane region" description="Helical" evidence="10">
    <location>
        <begin position="221"/>
        <end position="239"/>
    </location>
</feature>
<reference evidence="13" key="2">
    <citation type="journal article" date="2023" name="Int. J. Mol. Sci.">
        <title>De Novo Assembly and Annotation of 11 Diverse Shrub Willow (Salix) Genomes Reveals Novel Gene Organization in Sex-Linked Regions.</title>
        <authorList>
            <person name="Hyden B."/>
            <person name="Feng K."/>
            <person name="Yates T.B."/>
            <person name="Jawdy S."/>
            <person name="Cereghino C."/>
            <person name="Smart L.B."/>
            <person name="Muchero W."/>
        </authorList>
    </citation>
    <scope>NUCLEOTIDE SEQUENCE</scope>
    <source>
        <tissue evidence="13">Shoot tip</tissue>
    </source>
</reference>
<keyword evidence="14" id="KW-1185">Reference proteome</keyword>
<dbReference type="Pfam" id="PF00999">
    <property type="entry name" value="Na_H_Exchanger"/>
    <property type="match status" value="1"/>
</dbReference>
<evidence type="ECO:0000313" key="14">
    <source>
        <dbReference type="Proteomes" id="UP001141253"/>
    </source>
</evidence>
<evidence type="ECO:0000313" key="13">
    <source>
        <dbReference type="EMBL" id="KAJ6385288.1"/>
    </source>
</evidence>
<feature type="transmembrane region" description="Helical" evidence="10">
    <location>
        <begin position="387"/>
        <end position="407"/>
    </location>
</feature>
<evidence type="ECO:0000256" key="10">
    <source>
        <dbReference type="SAM" id="Phobius"/>
    </source>
</evidence>
<evidence type="ECO:0000256" key="2">
    <source>
        <dbReference type="ARBA" id="ARBA00022448"/>
    </source>
</evidence>
<evidence type="ECO:0000256" key="1">
    <source>
        <dbReference type="ARBA" id="ARBA00004141"/>
    </source>
</evidence>
<dbReference type="Gene3D" id="1.20.1530.20">
    <property type="match status" value="1"/>
</dbReference>
<dbReference type="InterPro" id="IPR057290">
    <property type="entry name" value="CHX17_C"/>
</dbReference>
<evidence type="ECO:0000256" key="9">
    <source>
        <dbReference type="ARBA" id="ARBA00038341"/>
    </source>
</evidence>
<keyword evidence="5" id="KW-0630">Potassium</keyword>
<comment type="subcellular location">
    <subcellularLocation>
        <location evidence="1">Membrane</location>
        <topology evidence="1">Multi-pass membrane protein</topology>
    </subcellularLocation>
</comment>
<keyword evidence="3" id="KW-0633">Potassium transport</keyword>
<evidence type="ECO:0000259" key="11">
    <source>
        <dbReference type="Pfam" id="PF00999"/>
    </source>
</evidence>
<keyword evidence="8 10" id="KW-0472">Membrane</keyword>
<keyword evidence="4 10" id="KW-0812">Transmembrane</keyword>
<feature type="domain" description="Cation/H+ exchanger transmembrane" evidence="11">
    <location>
        <begin position="41"/>
        <end position="409"/>
    </location>
</feature>
<dbReference type="PANTHER" id="PTHR32468">
    <property type="entry name" value="CATION/H + ANTIPORTER"/>
    <property type="match status" value="1"/>
</dbReference>
<feature type="transmembrane region" description="Helical" evidence="10">
    <location>
        <begin position="273"/>
        <end position="291"/>
    </location>
</feature>
<evidence type="ECO:0000256" key="8">
    <source>
        <dbReference type="ARBA" id="ARBA00023136"/>
    </source>
</evidence>
<feature type="transmembrane region" description="Helical" evidence="10">
    <location>
        <begin position="178"/>
        <end position="201"/>
    </location>
</feature>
<feature type="transmembrane region" description="Helical" evidence="10">
    <location>
        <begin position="77"/>
        <end position="96"/>
    </location>
</feature>
<feature type="transmembrane region" description="Helical" evidence="10">
    <location>
        <begin position="333"/>
        <end position="349"/>
    </location>
</feature>